<organism evidence="9 10">
    <name type="scientific">Bauldia litoralis</name>
    <dbReference type="NCBI Taxonomy" id="665467"/>
    <lineage>
        <taxon>Bacteria</taxon>
        <taxon>Pseudomonadati</taxon>
        <taxon>Pseudomonadota</taxon>
        <taxon>Alphaproteobacteria</taxon>
        <taxon>Hyphomicrobiales</taxon>
        <taxon>Kaistiaceae</taxon>
        <taxon>Bauldia</taxon>
    </lineage>
</organism>
<reference evidence="9 10" key="1">
    <citation type="submission" date="2016-10" db="EMBL/GenBank/DDBJ databases">
        <authorList>
            <person name="de Groot N.N."/>
        </authorList>
    </citation>
    <scope>NUCLEOTIDE SEQUENCE [LARGE SCALE GENOMIC DNA]</scope>
    <source>
        <strain evidence="9 10">ATCC 35022</strain>
    </source>
</reference>
<accession>A0A1G6EFM2</accession>
<evidence type="ECO:0000313" key="10">
    <source>
        <dbReference type="Proteomes" id="UP000199071"/>
    </source>
</evidence>
<dbReference type="Proteomes" id="UP000199071">
    <property type="component" value="Unassembled WGS sequence"/>
</dbReference>
<evidence type="ECO:0000256" key="1">
    <source>
        <dbReference type="ARBA" id="ARBA00005028"/>
    </source>
</evidence>
<protein>
    <recommendedName>
        <fullName evidence="5">Aldose 1-epimerase</fullName>
        <ecNumber evidence="5">5.1.3.3</ecNumber>
    </recommendedName>
</protein>
<evidence type="ECO:0000256" key="4">
    <source>
        <dbReference type="ARBA" id="ARBA00023277"/>
    </source>
</evidence>
<feature type="active site" description="Proton acceptor" evidence="6">
    <location>
        <position position="304"/>
    </location>
</feature>
<comment type="similarity">
    <text evidence="2 5">Belongs to the aldose epimerase family.</text>
</comment>
<dbReference type="Pfam" id="PF01263">
    <property type="entry name" value="Aldose_epim"/>
    <property type="match status" value="1"/>
</dbReference>
<dbReference type="AlphaFoldDB" id="A0A1G6EFM2"/>
<proteinExistence type="inferred from homology"/>
<evidence type="ECO:0000313" key="9">
    <source>
        <dbReference type="EMBL" id="SDB56186.1"/>
    </source>
</evidence>
<evidence type="ECO:0000256" key="7">
    <source>
        <dbReference type="PIRSR" id="PIRSR005096-2"/>
    </source>
</evidence>
<dbReference type="EMBL" id="FMXQ01000012">
    <property type="protein sequence ID" value="SDB56186.1"/>
    <property type="molecule type" value="Genomic_DNA"/>
</dbReference>
<evidence type="ECO:0000256" key="3">
    <source>
        <dbReference type="ARBA" id="ARBA00023235"/>
    </source>
</evidence>
<dbReference type="InterPro" id="IPR047215">
    <property type="entry name" value="Galactose_mutarotase-like"/>
</dbReference>
<dbReference type="Gene3D" id="2.70.98.10">
    <property type="match status" value="1"/>
</dbReference>
<dbReference type="InterPro" id="IPR008183">
    <property type="entry name" value="Aldose_1/G6P_1-epimerase"/>
</dbReference>
<dbReference type="SUPFAM" id="SSF74650">
    <property type="entry name" value="Galactose mutarotase-like"/>
    <property type="match status" value="1"/>
</dbReference>
<dbReference type="GO" id="GO:0004034">
    <property type="term" value="F:aldose 1-epimerase activity"/>
    <property type="evidence" value="ECO:0007669"/>
    <property type="project" value="UniProtKB-EC"/>
</dbReference>
<dbReference type="PANTHER" id="PTHR10091">
    <property type="entry name" value="ALDOSE-1-EPIMERASE"/>
    <property type="match status" value="1"/>
</dbReference>
<keyword evidence="4 5" id="KW-0119">Carbohydrate metabolism</keyword>
<feature type="binding site" evidence="7">
    <location>
        <position position="237"/>
    </location>
    <ligand>
        <name>beta-D-galactose</name>
        <dbReference type="ChEBI" id="CHEBI:27667"/>
    </ligand>
</feature>
<dbReference type="InterPro" id="IPR011013">
    <property type="entry name" value="Gal_mutarotase_sf_dom"/>
</dbReference>
<evidence type="ECO:0000256" key="6">
    <source>
        <dbReference type="PIRSR" id="PIRSR005096-1"/>
    </source>
</evidence>
<keyword evidence="3 5" id="KW-0413">Isomerase</keyword>
<sequence length="339" mass="37091">MAAARRFGQMPDGTDIEEVTIGSGDLAASIITLGAVIREIRLAGVDHPLVLGFDDLDSYLHYSPHFGALVGRSANRIAHGRFAIDGHDYQLERNEGGHTHLHGGKNGFGSIPWRLVDHDDTSATLALDSADGDEGYPGRCAVTCRYSIEAPATFRIEATATTDAPTIVNLAQHTYFNLDDSPQIYDHEVQVLADAYTPVNQELVPTGEIRPVDGTDYDLRQMVPIRRMVDGARFQYDVNMVVAMESVAEPRPVARLRSPKSGVALEVRSTEPGVQFYDGNMMKTIPVPGLGGRHYALSSGCCFEPQLFPDAPNHPNFQSTVLRPGETYRQVTSYTFSRG</sequence>
<dbReference type="GO" id="GO:0006006">
    <property type="term" value="P:glucose metabolic process"/>
    <property type="evidence" value="ECO:0007669"/>
    <property type="project" value="TreeGrafter"/>
</dbReference>
<dbReference type="CDD" id="cd09019">
    <property type="entry name" value="galactose_mutarotase_like"/>
    <property type="match status" value="1"/>
</dbReference>
<dbReference type="InterPro" id="IPR014718">
    <property type="entry name" value="GH-type_carb-bd"/>
</dbReference>
<dbReference type="InterPro" id="IPR015443">
    <property type="entry name" value="Aldose_1-epimerase"/>
</dbReference>
<dbReference type="RefSeq" id="WP_244521389.1">
    <property type="nucleotide sequence ID" value="NZ_FMXQ01000012.1"/>
</dbReference>
<comment type="pathway">
    <text evidence="1 5">Carbohydrate metabolism; hexose metabolism.</text>
</comment>
<evidence type="ECO:0000256" key="2">
    <source>
        <dbReference type="ARBA" id="ARBA00006206"/>
    </source>
</evidence>
<dbReference type="GO" id="GO:0033499">
    <property type="term" value="P:galactose catabolic process via UDP-galactose, Leloir pathway"/>
    <property type="evidence" value="ECO:0007669"/>
    <property type="project" value="TreeGrafter"/>
</dbReference>
<evidence type="ECO:0000256" key="5">
    <source>
        <dbReference type="PIRNR" id="PIRNR005096"/>
    </source>
</evidence>
<comment type="catalytic activity">
    <reaction evidence="5">
        <text>alpha-D-glucose = beta-D-glucose</text>
        <dbReference type="Rhea" id="RHEA:10264"/>
        <dbReference type="ChEBI" id="CHEBI:15903"/>
        <dbReference type="ChEBI" id="CHEBI:17925"/>
        <dbReference type="EC" id="5.1.3.3"/>
    </reaction>
</comment>
<dbReference type="PANTHER" id="PTHR10091:SF49">
    <property type="entry name" value="ALDOSE 1-EPIMERASE"/>
    <property type="match status" value="1"/>
</dbReference>
<feature type="binding site" evidence="8">
    <location>
        <begin position="75"/>
        <end position="76"/>
    </location>
    <ligand>
        <name>beta-D-galactose</name>
        <dbReference type="ChEBI" id="CHEBI:27667"/>
    </ligand>
</feature>
<feature type="binding site" evidence="8">
    <location>
        <begin position="173"/>
        <end position="175"/>
    </location>
    <ligand>
        <name>beta-D-galactose</name>
        <dbReference type="ChEBI" id="CHEBI:27667"/>
    </ligand>
</feature>
<dbReference type="EC" id="5.1.3.3" evidence="5"/>
<gene>
    <name evidence="9" type="ORF">SAMN02982931_04455</name>
</gene>
<dbReference type="UniPathway" id="UPA00242"/>
<evidence type="ECO:0000256" key="8">
    <source>
        <dbReference type="PIRSR" id="PIRSR005096-3"/>
    </source>
</evidence>
<name>A0A1G6EFM2_9HYPH</name>
<dbReference type="STRING" id="665467.SAMN02982931_04455"/>
<dbReference type="PIRSF" id="PIRSF005096">
    <property type="entry name" value="GALM"/>
    <property type="match status" value="1"/>
</dbReference>
<dbReference type="GO" id="GO:0030246">
    <property type="term" value="F:carbohydrate binding"/>
    <property type="evidence" value="ECO:0007669"/>
    <property type="project" value="InterPro"/>
</dbReference>
<feature type="active site" description="Proton donor" evidence="6">
    <location>
        <position position="173"/>
    </location>
</feature>
<keyword evidence="10" id="KW-1185">Reference proteome</keyword>